<evidence type="ECO:0000259" key="5">
    <source>
        <dbReference type="Pfam" id="PF02775"/>
    </source>
</evidence>
<dbReference type="GO" id="GO:0019752">
    <property type="term" value="P:carboxylic acid metabolic process"/>
    <property type="evidence" value="ECO:0007669"/>
    <property type="project" value="UniProtKB-ARBA"/>
</dbReference>
<proteinExistence type="inferred from homology"/>
<dbReference type="Pfam" id="PF00205">
    <property type="entry name" value="TPP_enzyme_M"/>
    <property type="match status" value="1"/>
</dbReference>
<dbReference type="SUPFAM" id="SSF52467">
    <property type="entry name" value="DHS-like NAD/FAD-binding domain"/>
    <property type="match status" value="1"/>
</dbReference>
<name>A0A318JXI9_9NEIS</name>
<dbReference type="PANTHER" id="PTHR42981:SF2">
    <property type="entry name" value="PYRUVATE DEHYDROGENASE [UBIQUINONE]"/>
    <property type="match status" value="1"/>
</dbReference>
<evidence type="ECO:0000313" key="7">
    <source>
        <dbReference type="EMBL" id="PXX50061.1"/>
    </source>
</evidence>
<keyword evidence="8" id="KW-1185">Reference proteome</keyword>
<comment type="similarity">
    <text evidence="1 3">Belongs to the TPP enzyme family.</text>
</comment>
<dbReference type="Proteomes" id="UP000248395">
    <property type="component" value="Unassembled WGS sequence"/>
</dbReference>
<sequence length="573" mass="62498">MSHQTVGEVIVETLQQAGVQNCYGIVGDTLNHITDAIRRSQIKWVHVRHEEVAAMAAGAESYMTGRLAACAGSCGPGSLHTINGLLEAHRNRSPVVMIATQVALTELGMEFPQEVDLAAIFKTCSHFCATLYTPAQARRLTAQAAQAAINLRGVAVLIVPGDLAGQPVPPGLPFSTHHPQPVCSPSTSELDQMAELLLSSERLALYCGSGCADAHDEIVELARRLKAPVAHTSRAKDFIEPHNPYNVGMTGMLGIESGYHATQECDTLLLLGADFAWSSFYPHRATIVQVDNQATHLGRRHPVKLGLVGDIRTTLQQLLPRLPERHDDNFLQECQKLRHKSLRWLAEQEKPGHNGLIHPQYLIRLIDEMAAEDAFLVGDSGTAMVWLLRHTTANGKRRTLASLIHGTMANAMPEALGIKNAFPDRQVIAICGDGGLSMLMGDLLTIVQEGLDIKIVILNNSALDFVEIEQKTEGLMNAYTDLHNPDWAKLAEAIGFKGLRVEHADQLPDAVARWLAEPGPMLLDVKVNQYELVMPPTVTSDEVLHTALYSAKAILSGHGGEVVKLIESNFLRR</sequence>
<dbReference type="InterPro" id="IPR000399">
    <property type="entry name" value="TPP-bd_CS"/>
</dbReference>
<dbReference type="InterPro" id="IPR047211">
    <property type="entry name" value="POXB-like"/>
</dbReference>
<dbReference type="PANTHER" id="PTHR42981">
    <property type="entry name" value="PYRUVATE DEHYDROGENASE [UBIQUINONE]"/>
    <property type="match status" value="1"/>
</dbReference>
<dbReference type="CDD" id="cd02014">
    <property type="entry name" value="TPP_POX"/>
    <property type="match status" value="1"/>
</dbReference>
<dbReference type="AlphaFoldDB" id="A0A318JXI9"/>
<keyword evidence="2 3" id="KW-0786">Thiamine pyrophosphate</keyword>
<dbReference type="Gene3D" id="3.40.50.1220">
    <property type="entry name" value="TPP-binding domain"/>
    <property type="match status" value="1"/>
</dbReference>
<evidence type="ECO:0000256" key="2">
    <source>
        <dbReference type="ARBA" id="ARBA00023052"/>
    </source>
</evidence>
<dbReference type="InterPro" id="IPR012000">
    <property type="entry name" value="Thiamin_PyroP_enz_cen_dom"/>
</dbReference>
<dbReference type="PROSITE" id="PS00187">
    <property type="entry name" value="TPP_ENZYMES"/>
    <property type="match status" value="1"/>
</dbReference>
<dbReference type="SUPFAM" id="SSF52518">
    <property type="entry name" value="Thiamin diphosphate-binding fold (THDP-binding)"/>
    <property type="match status" value="2"/>
</dbReference>
<dbReference type="InterPro" id="IPR047212">
    <property type="entry name" value="TPP_POXB-like"/>
</dbReference>
<dbReference type="CDD" id="cd07039">
    <property type="entry name" value="TPP_PYR_POX"/>
    <property type="match status" value="1"/>
</dbReference>
<evidence type="ECO:0000313" key="8">
    <source>
        <dbReference type="Proteomes" id="UP000248395"/>
    </source>
</evidence>
<feature type="domain" description="Thiamine pyrophosphate enzyme N-terminal TPP-binding" evidence="6">
    <location>
        <begin position="5"/>
        <end position="119"/>
    </location>
</feature>
<reference evidence="7 8" key="1">
    <citation type="submission" date="2018-05" db="EMBL/GenBank/DDBJ databases">
        <title>Genomic Encyclopedia of Type Strains, Phase IV (KMG-IV): sequencing the most valuable type-strain genomes for metagenomic binning, comparative biology and taxonomic classification.</title>
        <authorList>
            <person name="Goeker M."/>
        </authorList>
    </citation>
    <scope>NUCLEOTIDE SEQUENCE [LARGE SCALE GENOMIC DNA]</scope>
    <source>
        <strain evidence="7 8">DSM 25134</strain>
    </source>
</reference>
<protein>
    <submittedName>
        <fullName evidence="7">Pyruvate dehydrogenase (Quinone)</fullName>
    </submittedName>
</protein>
<dbReference type="Pfam" id="PF02776">
    <property type="entry name" value="TPP_enzyme_N"/>
    <property type="match status" value="1"/>
</dbReference>
<dbReference type="InterPro" id="IPR029061">
    <property type="entry name" value="THDP-binding"/>
</dbReference>
<dbReference type="Pfam" id="PF02775">
    <property type="entry name" value="TPP_enzyme_C"/>
    <property type="match status" value="1"/>
</dbReference>
<dbReference type="InterPro" id="IPR047210">
    <property type="entry name" value="TPP_PYR_POXB-like"/>
</dbReference>
<dbReference type="InterPro" id="IPR012001">
    <property type="entry name" value="Thiamin_PyroP_enz_TPP-bd_dom"/>
</dbReference>
<comment type="caution">
    <text evidence="7">The sequence shown here is derived from an EMBL/GenBank/DDBJ whole genome shotgun (WGS) entry which is preliminary data.</text>
</comment>
<evidence type="ECO:0000256" key="3">
    <source>
        <dbReference type="RuleBase" id="RU362132"/>
    </source>
</evidence>
<dbReference type="Gene3D" id="3.40.50.970">
    <property type="match status" value="2"/>
</dbReference>
<keyword evidence="7" id="KW-0670">Pyruvate</keyword>
<evidence type="ECO:0000259" key="6">
    <source>
        <dbReference type="Pfam" id="PF02776"/>
    </source>
</evidence>
<dbReference type="EMBL" id="QJKC01000003">
    <property type="protein sequence ID" value="PXX50061.1"/>
    <property type="molecule type" value="Genomic_DNA"/>
</dbReference>
<dbReference type="RefSeq" id="WP_059286860.1">
    <property type="nucleotide sequence ID" value="NZ_LNQU01000118.1"/>
</dbReference>
<dbReference type="OrthoDB" id="2254214at2"/>
<accession>A0A318JXI9</accession>
<evidence type="ECO:0000256" key="1">
    <source>
        <dbReference type="ARBA" id="ARBA00007812"/>
    </source>
</evidence>
<dbReference type="InterPro" id="IPR029035">
    <property type="entry name" value="DHS-like_NAD/FAD-binding_dom"/>
</dbReference>
<dbReference type="GO" id="GO:0000287">
    <property type="term" value="F:magnesium ion binding"/>
    <property type="evidence" value="ECO:0007669"/>
    <property type="project" value="InterPro"/>
</dbReference>
<dbReference type="GO" id="GO:0030976">
    <property type="term" value="F:thiamine pyrophosphate binding"/>
    <property type="evidence" value="ECO:0007669"/>
    <property type="project" value="InterPro"/>
</dbReference>
<organism evidence="7 8">
    <name type="scientific">Aquitalea magnusonii</name>
    <dbReference type="NCBI Taxonomy" id="332411"/>
    <lineage>
        <taxon>Bacteria</taxon>
        <taxon>Pseudomonadati</taxon>
        <taxon>Pseudomonadota</taxon>
        <taxon>Betaproteobacteria</taxon>
        <taxon>Neisseriales</taxon>
        <taxon>Chromobacteriaceae</taxon>
        <taxon>Aquitalea</taxon>
    </lineage>
</organism>
<feature type="domain" description="Thiamine pyrophosphate enzyme central" evidence="4">
    <location>
        <begin position="190"/>
        <end position="318"/>
    </location>
</feature>
<dbReference type="InterPro" id="IPR011766">
    <property type="entry name" value="TPP_enzyme_TPP-bd"/>
</dbReference>
<evidence type="ECO:0000259" key="4">
    <source>
        <dbReference type="Pfam" id="PF00205"/>
    </source>
</evidence>
<gene>
    <name evidence="7" type="ORF">DFR38_103241</name>
</gene>
<dbReference type="GO" id="GO:0003824">
    <property type="term" value="F:catalytic activity"/>
    <property type="evidence" value="ECO:0007669"/>
    <property type="project" value="InterPro"/>
</dbReference>
<feature type="domain" description="Thiamine pyrophosphate enzyme TPP-binding" evidence="5">
    <location>
        <begin position="379"/>
        <end position="525"/>
    </location>
</feature>